<dbReference type="GO" id="GO:0045493">
    <property type="term" value="P:xylan catabolic process"/>
    <property type="evidence" value="ECO:0007669"/>
    <property type="project" value="UniProtKB-KW"/>
</dbReference>
<accession>A0A1W6NI01</accession>
<reference evidence="2 3" key="1">
    <citation type="submission" date="2018-07" db="EMBL/GenBank/DDBJ databases">
        <authorList>
            <person name="Feyereisen M."/>
        </authorList>
    </citation>
    <scope>NUCLEOTIDE SEQUENCE [LARGE SCALE GENOMIC DNA]</scope>
    <source>
        <strain evidence="2 3">UCCLBBS449</strain>
    </source>
</reference>
<keyword evidence="2" id="KW-0119">Carbohydrate metabolism</keyword>
<dbReference type="InterPro" id="IPR049492">
    <property type="entry name" value="BD-FAE-like_dom"/>
</dbReference>
<dbReference type="SUPFAM" id="SSF53474">
    <property type="entry name" value="alpha/beta-Hydrolases"/>
    <property type="match status" value="1"/>
</dbReference>
<sequence length="264" mass="28807">MKILTQSLPNSSAAYLQGYLRENADSSVTYPTVIIVPGGSYTHIPEQQAEDLALAWVARGYQAFFLRYSFISEKTPLLPNPVIELAQSVAAIHAHATTWHVNLHRLVIAGFSVGGHITALFNDWWSEADFNQQAHTTPEQLKVQAVILGYPVISPDLGFPTDAATLATWSTTPKKIAADQHVTAANAPTFIWVTADDPLVPVQNALAYAQASLTHGVDTELHIFHNGPHGLALANSVTAWKPGTDLPHVAHWLDLATEWLQDLK</sequence>
<gene>
    <name evidence="2" type="ORF">UCCLBBS449_1837</name>
</gene>
<protein>
    <submittedName>
        <fullName evidence="2">Endo-14-beta-xylanase B</fullName>
    </submittedName>
</protein>
<evidence type="ECO:0000256" key="1">
    <source>
        <dbReference type="ARBA" id="ARBA00022801"/>
    </source>
</evidence>
<dbReference type="Proteomes" id="UP000307074">
    <property type="component" value="Chromosome"/>
</dbReference>
<name>A0A1W6NI01_LEVBR</name>
<dbReference type="GO" id="GO:0016798">
    <property type="term" value="F:hydrolase activity, acting on glycosyl bonds"/>
    <property type="evidence" value="ECO:0007669"/>
    <property type="project" value="UniProtKB-KW"/>
</dbReference>
<proteinExistence type="predicted"/>
<dbReference type="InterPro" id="IPR029058">
    <property type="entry name" value="AB_hydrolase_fold"/>
</dbReference>
<dbReference type="PANTHER" id="PTHR48081">
    <property type="entry name" value="AB HYDROLASE SUPERFAMILY PROTEIN C4A8.06C"/>
    <property type="match status" value="1"/>
</dbReference>
<dbReference type="Pfam" id="PF20434">
    <property type="entry name" value="BD-FAE"/>
    <property type="match status" value="1"/>
</dbReference>
<dbReference type="RefSeq" id="WP_042521107.1">
    <property type="nucleotide sequence ID" value="NZ_CP019734.1"/>
</dbReference>
<keyword evidence="1 2" id="KW-0378">Hydrolase</keyword>
<evidence type="ECO:0000313" key="2">
    <source>
        <dbReference type="EMBL" id="QCZ53767.1"/>
    </source>
</evidence>
<dbReference type="InterPro" id="IPR050300">
    <property type="entry name" value="GDXG_lipolytic_enzyme"/>
</dbReference>
<dbReference type="AlphaFoldDB" id="A0A1W6NI01"/>
<keyword evidence="2" id="KW-0858">Xylan degradation</keyword>
<dbReference type="PANTHER" id="PTHR48081:SF6">
    <property type="entry name" value="PEPTIDASE S9 PROLYL OLIGOPEPTIDASE CATALYTIC DOMAIN-CONTAINING PROTEIN"/>
    <property type="match status" value="1"/>
</dbReference>
<evidence type="ECO:0000313" key="3">
    <source>
        <dbReference type="Proteomes" id="UP000307074"/>
    </source>
</evidence>
<dbReference type="EMBL" id="CP031198">
    <property type="protein sequence ID" value="QCZ53767.1"/>
    <property type="molecule type" value="Genomic_DNA"/>
</dbReference>
<keyword evidence="2" id="KW-0326">Glycosidase</keyword>
<organism evidence="2 3">
    <name type="scientific">Levilactobacillus brevis</name>
    <name type="common">Lactobacillus brevis</name>
    <dbReference type="NCBI Taxonomy" id="1580"/>
    <lineage>
        <taxon>Bacteria</taxon>
        <taxon>Bacillati</taxon>
        <taxon>Bacillota</taxon>
        <taxon>Bacilli</taxon>
        <taxon>Lactobacillales</taxon>
        <taxon>Lactobacillaceae</taxon>
        <taxon>Levilactobacillus</taxon>
    </lineage>
</organism>
<dbReference type="Gene3D" id="3.40.50.1820">
    <property type="entry name" value="alpha/beta hydrolase"/>
    <property type="match status" value="1"/>
</dbReference>
<keyword evidence="2" id="KW-0624">Polysaccharide degradation</keyword>